<dbReference type="RefSeq" id="WP_005863940.1">
    <property type="nucleotide sequence ID" value="NZ_AAYA01000025.1"/>
</dbReference>
<gene>
    <name evidence="1" type="ORF">SSE37_18407</name>
</gene>
<comment type="caution">
    <text evidence="1">The sequence shown here is derived from an EMBL/GenBank/DDBJ whole genome shotgun (WGS) entry which is preliminary data.</text>
</comment>
<dbReference type="Proteomes" id="UP000005713">
    <property type="component" value="Unassembled WGS sequence"/>
</dbReference>
<dbReference type="eggNOG" id="COG3650">
    <property type="taxonomic scope" value="Bacteria"/>
</dbReference>
<dbReference type="AlphaFoldDB" id="A3KAT2"/>
<name>A3KAT2_SAGS3</name>
<protein>
    <submittedName>
        <fullName evidence="1">Uncharacterized protein</fullName>
    </submittedName>
</protein>
<sequence>MTFWTAVAAVAQDGTLPALHRVTGVAADDVLNVRAGPSAQTEIVGTLAPDATGVGVVRTEGGWGLVNAGERAGWASLRFLEAEPGGTLAEAGALRCFGTEPFWSLKIAPGAEAVLTSPENMDGAAYEVGELRRMPAALEKYLVDGSGPEGAVAAIIQRAACNDGMSDRAFGLDVSVVLSGGDRRVLSGCCTLGD</sequence>
<evidence type="ECO:0000313" key="2">
    <source>
        <dbReference type="Proteomes" id="UP000005713"/>
    </source>
</evidence>
<accession>A3KAT2</accession>
<reference evidence="1 2" key="1">
    <citation type="submission" date="2006-06" db="EMBL/GenBank/DDBJ databases">
        <authorList>
            <person name="Moran M.A."/>
            <person name="Ferriera S."/>
            <person name="Johnson J."/>
            <person name="Kravitz S."/>
            <person name="Beeson K."/>
            <person name="Sutton G."/>
            <person name="Rogers Y.-H."/>
            <person name="Friedman R."/>
            <person name="Frazier M."/>
            <person name="Venter J.C."/>
        </authorList>
    </citation>
    <scope>NUCLEOTIDE SEQUENCE [LARGE SCALE GENOMIC DNA]</scope>
    <source>
        <strain evidence="1 2">E-37</strain>
    </source>
</reference>
<dbReference type="Gene3D" id="2.30.30.40">
    <property type="entry name" value="SH3 Domains"/>
    <property type="match status" value="1"/>
</dbReference>
<proteinExistence type="predicted"/>
<dbReference type="eggNOG" id="COG4991">
    <property type="taxonomic scope" value="Bacteria"/>
</dbReference>
<evidence type="ECO:0000313" key="1">
    <source>
        <dbReference type="EMBL" id="EBA05728.1"/>
    </source>
</evidence>
<organism evidence="1 2">
    <name type="scientific">Sagittula stellata (strain ATCC 700073 / DSM 11524 / E-37)</name>
    <dbReference type="NCBI Taxonomy" id="388399"/>
    <lineage>
        <taxon>Bacteria</taxon>
        <taxon>Pseudomonadati</taxon>
        <taxon>Pseudomonadota</taxon>
        <taxon>Alphaproteobacteria</taxon>
        <taxon>Rhodobacterales</taxon>
        <taxon>Roseobacteraceae</taxon>
        <taxon>Sagittula</taxon>
    </lineage>
</organism>
<dbReference type="EMBL" id="AAYA01000025">
    <property type="protein sequence ID" value="EBA05728.1"/>
    <property type="molecule type" value="Genomic_DNA"/>
</dbReference>
<keyword evidence="2" id="KW-1185">Reference proteome</keyword>